<dbReference type="SUPFAM" id="SSF53822">
    <property type="entry name" value="Periplasmic binding protein-like I"/>
    <property type="match status" value="1"/>
</dbReference>
<gene>
    <name evidence="6" type="ORF">KTH89_23585</name>
</gene>
<dbReference type="RefSeq" id="WP_238723337.1">
    <property type="nucleotide sequence ID" value="NZ_JAHQCW010000064.1"/>
</dbReference>
<evidence type="ECO:0000259" key="5">
    <source>
        <dbReference type="Pfam" id="PF13407"/>
    </source>
</evidence>
<sequence>MKTGKKVVILLEAVLAVLVLAAVVLMLQGKNGQDMVKVSVIIQNSDDTQWAAFKYGLKMAAEDQGIEVYIANTGETLTVEEEKSLIEWEISNGADAVIVRPVPEEGAEEMLKKFEKRIPVMLVGSTASKDRSLSALPVTESDNYAMGTALAEELLKDYNNSVEGKTIGIVSETGELESVMNREKGFRDRLLNTGIQILWSVTNRSGEPKENLPADQPEVNFVAALDNNSLTAAGEEAAANNLHGAIVYGIGHSTEAVYYLDTGNVKCLVVPDEFNIGYQSLTEISESLRRFFHKVQDKAVSHTVLRRETLFTKENQEIIFTMSQ</sequence>
<keyword evidence="4" id="KW-1133">Transmembrane helix</keyword>
<feature type="transmembrane region" description="Helical" evidence="4">
    <location>
        <begin position="7"/>
        <end position="27"/>
    </location>
</feature>
<feature type="domain" description="Periplasmic binding protein" evidence="5">
    <location>
        <begin position="39"/>
        <end position="281"/>
    </location>
</feature>
<proteinExistence type="inferred from homology"/>
<protein>
    <submittedName>
        <fullName evidence="6">Substrate-binding domain-containing protein</fullName>
    </submittedName>
</protein>
<dbReference type="Gene3D" id="3.40.50.2300">
    <property type="match status" value="2"/>
</dbReference>
<dbReference type="EMBL" id="JAHQCW010000064">
    <property type="protein sequence ID" value="MBU9739521.1"/>
    <property type="molecule type" value="Genomic_DNA"/>
</dbReference>
<dbReference type="InterPro" id="IPR028082">
    <property type="entry name" value="Peripla_BP_I"/>
</dbReference>
<dbReference type="AlphaFoldDB" id="A0A949K7K7"/>
<evidence type="ECO:0000256" key="3">
    <source>
        <dbReference type="ARBA" id="ARBA00022729"/>
    </source>
</evidence>
<keyword evidence="7" id="KW-1185">Reference proteome</keyword>
<keyword evidence="4" id="KW-0812">Transmembrane</keyword>
<evidence type="ECO:0000313" key="7">
    <source>
        <dbReference type="Proteomes" id="UP000712157"/>
    </source>
</evidence>
<dbReference type="PANTHER" id="PTHR46847">
    <property type="entry name" value="D-ALLOSE-BINDING PERIPLASMIC PROTEIN-RELATED"/>
    <property type="match status" value="1"/>
</dbReference>
<comment type="caution">
    <text evidence="6">The sequence shown here is derived from an EMBL/GenBank/DDBJ whole genome shotgun (WGS) entry which is preliminary data.</text>
</comment>
<evidence type="ECO:0000256" key="2">
    <source>
        <dbReference type="ARBA" id="ARBA00007639"/>
    </source>
</evidence>
<keyword evidence="4" id="KW-0472">Membrane</keyword>
<dbReference type="GO" id="GO:0030313">
    <property type="term" value="C:cell envelope"/>
    <property type="evidence" value="ECO:0007669"/>
    <property type="project" value="UniProtKB-SubCell"/>
</dbReference>
<evidence type="ECO:0000313" key="6">
    <source>
        <dbReference type="EMBL" id="MBU9739521.1"/>
    </source>
</evidence>
<accession>A0A949K7K7</accession>
<evidence type="ECO:0000256" key="4">
    <source>
        <dbReference type="SAM" id="Phobius"/>
    </source>
</evidence>
<dbReference type="Pfam" id="PF13407">
    <property type="entry name" value="Peripla_BP_4"/>
    <property type="match status" value="1"/>
</dbReference>
<dbReference type="Proteomes" id="UP000712157">
    <property type="component" value="Unassembled WGS sequence"/>
</dbReference>
<comment type="similarity">
    <text evidence="2">Belongs to the bacterial solute-binding protein 2 family.</text>
</comment>
<dbReference type="InterPro" id="IPR025997">
    <property type="entry name" value="SBP_2_dom"/>
</dbReference>
<organism evidence="6 7">
    <name type="scientific">Diplocloster agilis</name>
    <dbReference type="NCBI Taxonomy" id="2850323"/>
    <lineage>
        <taxon>Bacteria</taxon>
        <taxon>Bacillati</taxon>
        <taxon>Bacillota</taxon>
        <taxon>Clostridia</taxon>
        <taxon>Lachnospirales</taxon>
        <taxon>Lachnospiraceae</taxon>
        <taxon>Diplocloster</taxon>
    </lineage>
</organism>
<dbReference type="GO" id="GO:0030246">
    <property type="term" value="F:carbohydrate binding"/>
    <property type="evidence" value="ECO:0007669"/>
    <property type="project" value="UniProtKB-ARBA"/>
</dbReference>
<keyword evidence="3" id="KW-0732">Signal</keyword>
<name>A0A949K7K7_9FIRM</name>
<reference evidence="6" key="1">
    <citation type="submission" date="2021-06" db="EMBL/GenBank/DDBJ databases">
        <title>Description of novel taxa of the family Lachnospiraceae.</title>
        <authorList>
            <person name="Chaplin A.V."/>
            <person name="Sokolova S.R."/>
            <person name="Pikina A.P."/>
            <person name="Korzhanova M."/>
            <person name="Belova V."/>
            <person name="Korostin D."/>
            <person name="Efimov B.A."/>
        </authorList>
    </citation>
    <scope>NUCLEOTIDE SEQUENCE</scope>
    <source>
        <strain evidence="6">ASD5720</strain>
    </source>
</reference>
<dbReference type="PANTHER" id="PTHR46847:SF4">
    <property type="entry name" value="AUTOINDUCER 2-BINDING PROTEIN LSRB"/>
    <property type="match status" value="1"/>
</dbReference>
<evidence type="ECO:0000256" key="1">
    <source>
        <dbReference type="ARBA" id="ARBA00004196"/>
    </source>
</evidence>
<comment type="subcellular location">
    <subcellularLocation>
        <location evidence="1">Cell envelope</location>
    </subcellularLocation>
</comment>